<feature type="compositionally biased region" description="Basic and acidic residues" evidence="1">
    <location>
        <begin position="236"/>
        <end position="247"/>
    </location>
</feature>
<dbReference type="AlphaFoldDB" id="A0A858PZK4"/>
<name>A0A858PZK4_9RICK</name>
<dbReference type="Proteomes" id="UP000500930">
    <property type="component" value="Chromosome"/>
</dbReference>
<accession>A0A858PZK4</accession>
<sequence length="266" mass="27982">MILDDFQYATVSATYSGATTGCGYGFDTGELTYGESFQPRVYSGSDEEHVSRAYVSTDVKDGCYKTVTLEAVTRGGEHPSVSLEGLYLSEGKSQGFETGESTSGAPVLSVGRFFYIGNIGDLSKTELNESGLVLSASTEDYTITVTLTKESAASREVQQTDDTEERTSDAEGTEVSAADTTETKVVEGTSQDVEADGTSGKEADAKVEEGSSTDDEPKAEEEVVEGTGQGVEDDGTSGKEADAKVEEGSSTDDEPKAEEEEATVQA</sequence>
<dbReference type="RefSeq" id="WP_169193560.1">
    <property type="nucleotide sequence ID" value="NZ_CP046391.1"/>
</dbReference>
<reference evidence="2 3" key="1">
    <citation type="journal article" date="2020" name="Pathogens">
        <title>First Whole Genome Sequence of Anaplasma platys, an Obligate Intracellular Rickettsial Pathogen of Dogs.</title>
        <authorList>
            <person name="Llanes A."/>
            <person name="Rajeev S."/>
        </authorList>
    </citation>
    <scope>NUCLEOTIDE SEQUENCE [LARGE SCALE GENOMIC DNA]</scope>
    <source>
        <strain evidence="2 3">S3</strain>
    </source>
</reference>
<evidence type="ECO:0000313" key="3">
    <source>
        <dbReference type="Proteomes" id="UP000500930"/>
    </source>
</evidence>
<proteinExistence type="predicted"/>
<gene>
    <name evidence="2" type="ORF">ANPL_04645</name>
</gene>
<protein>
    <submittedName>
        <fullName evidence="2">Uncharacterized protein</fullName>
    </submittedName>
</protein>
<feature type="region of interest" description="Disordered" evidence="1">
    <location>
        <begin position="151"/>
        <end position="266"/>
    </location>
</feature>
<feature type="compositionally biased region" description="Basic and acidic residues" evidence="1">
    <location>
        <begin position="199"/>
        <end position="209"/>
    </location>
</feature>
<evidence type="ECO:0000313" key="2">
    <source>
        <dbReference type="EMBL" id="QJC27972.1"/>
    </source>
</evidence>
<evidence type="ECO:0000256" key="1">
    <source>
        <dbReference type="SAM" id="MobiDB-lite"/>
    </source>
</evidence>
<feature type="compositionally biased region" description="Acidic residues" evidence="1">
    <location>
        <begin position="249"/>
        <end position="266"/>
    </location>
</feature>
<keyword evidence="3" id="KW-1185">Reference proteome</keyword>
<feature type="compositionally biased region" description="Acidic residues" evidence="1">
    <location>
        <begin position="211"/>
        <end position="224"/>
    </location>
</feature>
<dbReference type="EMBL" id="CP046391">
    <property type="protein sequence ID" value="QJC27972.1"/>
    <property type="molecule type" value="Genomic_DNA"/>
</dbReference>
<organism evidence="2 3">
    <name type="scientific">Anaplasma platys</name>
    <dbReference type="NCBI Taxonomy" id="949"/>
    <lineage>
        <taxon>Bacteria</taxon>
        <taxon>Pseudomonadati</taxon>
        <taxon>Pseudomonadota</taxon>
        <taxon>Alphaproteobacteria</taxon>
        <taxon>Rickettsiales</taxon>
        <taxon>Anaplasmataceae</taxon>
        <taxon>Anaplasma</taxon>
    </lineage>
</organism>
<dbReference type="KEGG" id="aplt:ANPL_04645"/>